<evidence type="ECO:0000259" key="3">
    <source>
        <dbReference type="Pfam" id="PF01476"/>
    </source>
</evidence>
<evidence type="ECO:0000313" key="5">
    <source>
        <dbReference type="Proteomes" id="UP000637578"/>
    </source>
</evidence>
<organism evidence="4 5">
    <name type="scientific">Longimycelium tulufanense</name>
    <dbReference type="NCBI Taxonomy" id="907463"/>
    <lineage>
        <taxon>Bacteria</taxon>
        <taxon>Bacillati</taxon>
        <taxon>Actinomycetota</taxon>
        <taxon>Actinomycetes</taxon>
        <taxon>Pseudonocardiales</taxon>
        <taxon>Pseudonocardiaceae</taxon>
        <taxon>Longimycelium</taxon>
    </lineage>
</organism>
<dbReference type="Pfam" id="PF01476">
    <property type="entry name" value="LysM"/>
    <property type="match status" value="1"/>
</dbReference>
<reference evidence="4" key="1">
    <citation type="journal article" date="2014" name="Int. J. Syst. Evol. Microbiol.">
        <title>Complete genome sequence of Corynebacterium casei LMG S-19264T (=DSM 44701T), isolated from a smear-ripened cheese.</title>
        <authorList>
            <consortium name="US DOE Joint Genome Institute (JGI-PGF)"/>
            <person name="Walter F."/>
            <person name="Albersmeier A."/>
            <person name="Kalinowski J."/>
            <person name="Ruckert C."/>
        </authorList>
    </citation>
    <scope>NUCLEOTIDE SEQUENCE</scope>
    <source>
        <strain evidence="4">CGMCC 4.5737</strain>
    </source>
</reference>
<reference evidence="4" key="2">
    <citation type="submission" date="2020-09" db="EMBL/GenBank/DDBJ databases">
        <authorList>
            <person name="Sun Q."/>
            <person name="Zhou Y."/>
        </authorList>
    </citation>
    <scope>NUCLEOTIDE SEQUENCE</scope>
    <source>
        <strain evidence="4">CGMCC 4.5737</strain>
    </source>
</reference>
<comment type="caution">
    <text evidence="4">The sequence shown here is derived from an EMBL/GenBank/DDBJ whole genome shotgun (WGS) entry which is preliminary data.</text>
</comment>
<dbReference type="Proteomes" id="UP000637578">
    <property type="component" value="Unassembled WGS sequence"/>
</dbReference>
<name>A0A8J3FXG2_9PSEU</name>
<dbReference type="AlphaFoldDB" id="A0A8J3FXG2"/>
<dbReference type="InterPro" id="IPR018392">
    <property type="entry name" value="LysM"/>
</dbReference>
<dbReference type="Gene3D" id="3.10.350.10">
    <property type="entry name" value="LysM domain"/>
    <property type="match status" value="1"/>
</dbReference>
<feature type="region of interest" description="Disordered" evidence="1">
    <location>
        <begin position="22"/>
        <end position="43"/>
    </location>
</feature>
<keyword evidence="2" id="KW-0812">Transmembrane</keyword>
<sequence length="151" mass="15789">MVRQRALPVGVCELVAVPSVRPRAARSRDGRRPPGRPRPVTAPVLARHPAPCVRPGRQVGSLVALGVAFCLAVLAFGLLSNVGSGRPDPAPAQTTVVHVAGGETLWELAGRVAPGGDRTTVVRQIQRLNGLEGAELRAGQLLRVPLSVARS</sequence>
<keyword evidence="5" id="KW-1185">Reference proteome</keyword>
<dbReference type="InterPro" id="IPR036779">
    <property type="entry name" value="LysM_dom_sf"/>
</dbReference>
<feature type="domain" description="LysM" evidence="3">
    <location>
        <begin position="99"/>
        <end position="145"/>
    </location>
</feature>
<evidence type="ECO:0000256" key="1">
    <source>
        <dbReference type="SAM" id="MobiDB-lite"/>
    </source>
</evidence>
<keyword evidence="2" id="KW-0472">Membrane</keyword>
<proteinExistence type="predicted"/>
<protein>
    <recommendedName>
        <fullName evidence="3">LysM domain-containing protein</fullName>
    </recommendedName>
</protein>
<feature type="transmembrane region" description="Helical" evidence="2">
    <location>
        <begin position="59"/>
        <end position="79"/>
    </location>
</feature>
<dbReference type="EMBL" id="BMMK01000016">
    <property type="protein sequence ID" value="GGM62277.1"/>
    <property type="molecule type" value="Genomic_DNA"/>
</dbReference>
<keyword evidence="2" id="KW-1133">Transmembrane helix</keyword>
<dbReference type="RefSeq" id="WP_189059180.1">
    <property type="nucleotide sequence ID" value="NZ_BMMK01000016.1"/>
</dbReference>
<evidence type="ECO:0000313" key="4">
    <source>
        <dbReference type="EMBL" id="GGM62277.1"/>
    </source>
</evidence>
<gene>
    <name evidence="4" type="ORF">GCM10012275_36280</name>
</gene>
<evidence type="ECO:0000256" key="2">
    <source>
        <dbReference type="SAM" id="Phobius"/>
    </source>
</evidence>
<accession>A0A8J3FXG2</accession>